<reference evidence="1 2" key="1">
    <citation type="submission" date="2023-07" db="EMBL/GenBank/DDBJ databases">
        <title>Genomic Encyclopedia of Type Strains, Phase IV (KMG-IV): sequencing the most valuable type-strain genomes for metagenomic binning, comparative biology and taxonomic classification.</title>
        <authorList>
            <person name="Goeker M."/>
        </authorList>
    </citation>
    <scope>NUCLEOTIDE SEQUENCE [LARGE SCALE GENOMIC DNA]</scope>
    <source>
        <strain evidence="1 2">DSM 1400</strain>
    </source>
</reference>
<keyword evidence="2" id="KW-1185">Reference proteome</keyword>
<dbReference type="SUPFAM" id="SSF51161">
    <property type="entry name" value="Trimeric LpxA-like enzymes"/>
    <property type="match status" value="1"/>
</dbReference>
<dbReference type="CDD" id="cd04647">
    <property type="entry name" value="LbH_MAT_like"/>
    <property type="match status" value="1"/>
</dbReference>
<dbReference type="RefSeq" id="WP_307355521.1">
    <property type="nucleotide sequence ID" value="NZ_BAAACJ010000017.1"/>
</dbReference>
<evidence type="ECO:0000313" key="1">
    <source>
        <dbReference type="EMBL" id="MDQ0479487.1"/>
    </source>
</evidence>
<evidence type="ECO:0000313" key="2">
    <source>
        <dbReference type="Proteomes" id="UP001224418"/>
    </source>
</evidence>
<organism evidence="1 2">
    <name type="scientific">Hathewaya limosa</name>
    <name type="common">Clostridium limosum</name>
    <dbReference type="NCBI Taxonomy" id="1536"/>
    <lineage>
        <taxon>Bacteria</taxon>
        <taxon>Bacillati</taxon>
        <taxon>Bacillota</taxon>
        <taxon>Clostridia</taxon>
        <taxon>Eubacteriales</taxon>
        <taxon>Clostridiaceae</taxon>
        <taxon>Hathewaya</taxon>
    </lineage>
</organism>
<dbReference type="Gene3D" id="2.160.10.10">
    <property type="entry name" value="Hexapeptide repeat proteins"/>
    <property type="match status" value="1"/>
</dbReference>
<gene>
    <name evidence="1" type="ORF">QOZ93_001228</name>
</gene>
<dbReference type="InterPro" id="IPR051159">
    <property type="entry name" value="Hexapeptide_acetyltransf"/>
</dbReference>
<dbReference type="PANTHER" id="PTHR23416">
    <property type="entry name" value="SIALIC ACID SYNTHASE-RELATED"/>
    <property type="match status" value="1"/>
</dbReference>
<dbReference type="InterPro" id="IPR011004">
    <property type="entry name" value="Trimer_LpxA-like_sf"/>
</dbReference>
<proteinExistence type="predicted"/>
<name>A0ABU0JU90_HATLI</name>
<sequence length="226" mass="25230">MMRKIYLLIRAIPKTLYFNFKYLPFKQAIKLPILVSHRMWLMTTGGRVKLSSHSISPFMVKMGFNEVGIFDQMRSRGVINLNGEIEFKGATAIGHGSKISVEKEGKLTIGENVIITAETSIICTKEINIGNDVMLSWEVQIMDSDLHPIMDKDKNIINPSEKVNIGDKTWIGCRCLILKGTNLKKGTIVAAGTTVSKSANYKIEKENSLIGGNPLKVLKEEVTFKI</sequence>
<protein>
    <submittedName>
        <fullName evidence="1">Acetyltransferase-like isoleucine patch superfamily enzyme</fullName>
    </submittedName>
</protein>
<dbReference type="Proteomes" id="UP001224418">
    <property type="component" value="Unassembled WGS sequence"/>
</dbReference>
<accession>A0ABU0JU90</accession>
<dbReference type="EMBL" id="JAUSWN010000008">
    <property type="protein sequence ID" value="MDQ0479487.1"/>
    <property type="molecule type" value="Genomic_DNA"/>
</dbReference>
<comment type="caution">
    <text evidence="1">The sequence shown here is derived from an EMBL/GenBank/DDBJ whole genome shotgun (WGS) entry which is preliminary data.</text>
</comment>